<evidence type="ECO:0000256" key="4">
    <source>
        <dbReference type="ARBA" id="ARBA00023054"/>
    </source>
</evidence>
<dbReference type="PANTHER" id="PTHR37739:SF19">
    <property type="entry name" value="KINESIN-LIKE PROTEIN KIN-12E"/>
    <property type="match status" value="1"/>
</dbReference>
<evidence type="ECO:0000256" key="2">
    <source>
        <dbReference type="ARBA" id="ARBA00022741"/>
    </source>
</evidence>
<evidence type="ECO:0000256" key="3">
    <source>
        <dbReference type="ARBA" id="ARBA00022840"/>
    </source>
</evidence>
<keyword evidence="1" id="KW-0493">Microtubule</keyword>
<sequence length="95" mass="10816">KRVFDLRDLAAAEVPVEVPHFELDEDPAFWMDRNVQVLVRLRPISAAESTAYGQKRCLIQDSSKTLSWTGHPETMFTFDHVACETISQACLVYCN</sequence>
<reference evidence="7" key="1">
    <citation type="journal article" date="2014" name="Science">
        <title>Ancient hybridizations among the ancestral genomes of bread wheat.</title>
        <authorList>
            <consortium name="International Wheat Genome Sequencing Consortium,"/>
            <person name="Marcussen T."/>
            <person name="Sandve S.R."/>
            <person name="Heier L."/>
            <person name="Spannagl M."/>
            <person name="Pfeifer M."/>
            <person name="Jakobsen K.S."/>
            <person name="Wulff B.B."/>
            <person name="Steuernagel B."/>
            <person name="Mayer K.F."/>
            <person name="Olsen O.A."/>
        </authorList>
    </citation>
    <scope>NUCLEOTIDE SEQUENCE [LARGE SCALE GENOMIC DNA]</scope>
    <source>
        <strain evidence="7">cv. AL8/78</strain>
    </source>
</reference>
<reference evidence="6" key="3">
    <citation type="journal article" date="2017" name="Nature">
        <title>Genome sequence of the progenitor of the wheat D genome Aegilops tauschii.</title>
        <authorList>
            <person name="Luo M.C."/>
            <person name="Gu Y.Q."/>
            <person name="Puiu D."/>
            <person name="Wang H."/>
            <person name="Twardziok S.O."/>
            <person name="Deal K.R."/>
            <person name="Huo N."/>
            <person name="Zhu T."/>
            <person name="Wang L."/>
            <person name="Wang Y."/>
            <person name="McGuire P.E."/>
            <person name="Liu S."/>
            <person name="Long H."/>
            <person name="Ramasamy R.K."/>
            <person name="Rodriguez J.C."/>
            <person name="Van S.L."/>
            <person name="Yuan L."/>
            <person name="Wang Z."/>
            <person name="Xia Z."/>
            <person name="Xiao L."/>
            <person name="Anderson O.D."/>
            <person name="Ouyang S."/>
            <person name="Liang Y."/>
            <person name="Zimin A.V."/>
            <person name="Pertea G."/>
            <person name="Qi P."/>
            <person name="Bennetzen J.L."/>
            <person name="Dai X."/>
            <person name="Dawson M.W."/>
            <person name="Muller H.G."/>
            <person name="Kugler K."/>
            <person name="Rivarola-Duarte L."/>
            <person name="Spannagl M."/>
            <person name="Mayer K.F.X."/>
            <person name="Lu F.H."/>
            <person name="Bevan M.W."/>
            <person name="Leroy P."/>
            <person name="Li P."/>
            <person name="You F.M."/>
            <person name="Sun Q."/>
            <person name="Liu Z."/>
            <person name="Lyons E."/>
            <person name="Wicker T."/>
            <person name="Salzberg S.L."/>
            <person name="Devos K.M."/>
            <person name="Dvorak J."/>
        </authorList>
    </citation>
    <scope>NUCLEOTIDE SEQUENCE [LARGE SCALE GENOMIC DNA]</scope>
    <source>
        <strain evidence="6">cv. AL8/78</strain>
    </source>
</reference>
<dbReference type="GO" id="GO:0005524">
    <property type="term" value="F:ATP binding"/>
    <property type="evidence" value="ECO:0007669"/>
    <property type="project" value="UniProtKB-KW"/>
</dbReference>
<accession>A0A453AYS3</accession>
<dbReference type="GO" id="GO:0005874">
    <property type="term" value="C:microtubule"/>
    <property type="evidence" value="ECO:0007669"/>
    <property type="project" value="UniProtKB-KW"/>
</dbReference>
<dbReference type="PANTHER" id="PTHR37739">
    <property type="entry name" value="KINESIN-LIKE PROTEIN KIN-12D"/>
    <property type="match status" value="1"/>
</dbReference>
<dbReference type="SUPFAM" id="SSF52540">
    <property type="entry name" value="P-loop containing nucleoside triphosphate hydrolases"/>
    <property type="match status" value="1"/>
</dbReference>
<dbReference type="Proteomes" id="UP000015105">
    <property type="component" value="Chromosome 2D"/>
</dbReference>
<dbReference type="Gramene" id="AET2Gv20307600.14">
    <property type="protein sequence ID" value="AET2Gv20307600.14"/>
    <property type="gene ID" value="AET2Gv20307600"/>
</dbReference>
<evidence type="ECO:0000313" key="7">
    <source>
        <dbReference type="Proteomes" id="UP000015105"/>
    </source>
</evidence>
<name>A0A453AYS3_AEGTS</name>
<dbReference type="AlphaFoldDB" id="A0A453AYS3"/>
<evidence type="ECO:0000256" key="5">
    <source>
        <dbReference type="ARBA" id="ARBA00023175"/>
    </source>
</evidence>
<evidence type="ECO:0000256" key="1">
    <source>
        <dbReference type="ARBA" id="ARBA00022701"/>
    </source>
</evidence>
<keyword evidence="4" id="KW-0175">Coiled coil</keyword>
<reference evidence="6" key="5">
    <citation type="journal article" date="2021" name="G3 (Bethesda)">
        <title>Aegilops tauschii genome assembly Aet v5.0 features greater sequence contiguity and improved annotation.</title>
        <authorList>
            <person name="Wang L."/>
            <person name="Zhu T."/>
            <person name="Rodriguez J.C."/>
            <person name="Deal K.R."/>
            <person name="Dubcovsky J."/>
            <person name="McGuire P.E."/>
            <person name="Lux T."/>
            <person name="Spannagl M."/>
            <person name="Mayer K.F.X."/>
            <person name="Baldrich P."/>
            <person name="Meyers B.C."/>
            <person name="Huo N."/>
            <person name="Gu Y.Q."/>
            <person name="Zhou H."/>
            <person name="Devos K.M."/>
            <person name="Bennetzen J.L."/>
            <person name="Unver T."/>
            <person name="Budak H."/>
            <person name="Gulick P.J."/>
            <person name="Galiba G."/>
            <person name="Kalapos B."/>
            <person name="Nelson D.R."/>
            <person name="Li P."/>
            <person name="You F.M."/>
            <person name="Luo M.C."/>
            <person name="Dvorak J."/>
        </authorList>
    </citation>
    <scope>NUCLEOTIDE SEQUENCE [LARGE SCALE GENOMIC DNA]</scope>
    <source>
        <strain evidence="6">cv. AL8/78</strain>
    </source>
</reference>
<dbReference type="InterPro" id="IPR027417">
    <property type="entry name" value="P-loop_NTPase"/>
</dbReference>
<dbReference type="EnsemblPlants" id="AET2Gv20307600.14">
    <property type="protein sequence ID" value="AET2Gv20307600.14"/>
    <property type="gene ID" value="AET2Gv20307600"/>
</dbReference>
<evidence type="ECO:0000313" key="6">
    <source>
        <dbReference type="EnsemblPlants" id="AET2Gv20307600.14"/>
    </source>
</evidence>
<keyword evidence="5" id="KW-0505">Motor protein</keyword>
<reference evidence="7" key="2">
    <citation type="journal article" date="2017" name="Nat. Plants">
        <title>The Aegilops tauschii genome reveals multiple impacts of transposons.</title>
        <authorList>
            <person name="Zhao G."/>
            <person name="Zou C."/>
            <person name="Li K."/>
            <person name="Wang K."/>
            <person name="Li T."/>
            <person name="Gao L."/>
            <person name="Zhang X."/>
            <person name="Wang H."/>
            <person name="Yang Z."/>
            <person name="Liu X."/>
            <person name="Jiang W."/>
            <person name="Mao L."/>
            <person name="Kong X."/>
            <person name="Jiao Y."/>
            <person name="Jia J."/>
        </authorList>
    </citation>
    <scope>NUCLEOTIDE SEQUENCE [LARGE SCALE GENOMIC DNA]</scope>
    <source>
        <strain evidence="7">cv. AL8/78</strain>
    </source>
</reference>
<dbReference type="InterPro" id="IPR044986">
    <property type="entry name" value="KIF15/KIN-12"/>
</dbReference>
<reference evidence="6" key="4">
    <citation type="submission" date="2019-03" db="UniProtKB">
        <authorList>
            <consortium name="EnsemblPlants"/>
        </authorList>
    </citation>
    <scope>IDENTIFICATION</scope>
</reference>
<dbReference type="Gene3D" id="3.40.850.10">
    <property type="entry name" value="Kinesin motor domain"/>
    <property type="match status" value="1"/>
</dbReference>
<keyword evidence="7" id="KW-1185">Reference proteome</keyword>
<keyword evidence="3" id="KW-0067">ATP-binding</keyword>
<protein>
    <recommendedName>
        <fullName evidence="8">Kinesin motor domain-containing protein</fullName>
    </recommendedName>
</protein>
<keyword evidence="2" id="KW-0547">Nucleotide-binding</keyword>
<evidence type="ECO:0008006" key="8">
    <source>
        <dbReference type="Google" id="ProtNLM"/>
    </source>
</evidence>
<dbReference type="InterPro" id="IPR036961">
    <property type="entry name" value="Kinesin_motor_dom_sf"/>
</dbReference>
<organism evidence="6 7">
    <name type="scientific">Aegilops tauschii subsp. strangulata</name>
    <name type="common">Goatgrass</name>
    <dbReference type="NCBI Taxonomy" id="200361"/>
    <lineage>
        <taxon>Eukaryota</taxon>
        <taxon>Viridiplantae</taxon>
        <taxon>Streptophyta</taxon>
        <taxon>Embryophyta</taxon>
        <taxon>Tracheophyta</taxon>
        <taxon>Spermatophyta</taxon>
        <taxon>Magnoliopsida</taxon>
        <taxon>Liliopsida</taxon>
        <taxon>Poales</taxon>
        <taxon>Poaceae</taxon>
        <taxon>BOP clade</taxon>
        <taxon>Pooideae</taxon>
        <taxon>Triticodae</taxon>
        <taxon>Triticeae</taxon>
        <taxon>Triticinae</taxon>
        <taxon>Aegilops</taxon>
    </lineage>
</organism>
<proteinExistence type="predicted"/>